<dbReference type="EMBL" id="ACSH02000005">
    <property type="protein sequence ID" value="EFM48472.1"/>
    <property type="molecule type" value="Genomic_DNA"/>
</dbReference>
<protein>
    <submittedName>
        <fullName evidence="1">Uncharacterized protein</fullName>
    </submittedName>
</protein>
<dbReference type="STRING" id="553207.HMPREF0299_7178"/>
<keyword evidence="2" id="KW-1185">Reference proteome</keyword>
<name>E0DH23_9CORY</name>
<sequence>MAFTLFLNMKYAKKNAKGLKIQISKTNKMITPRIMLIIDFGESFCFSMMLLALP</sequence>
<evidence type="ECO:0000313" key="1">
    <source>
        <dbReference type="EMBL" id="EFM48472.1"/>
    </source>
</evidence>
<gene>
    <name evidence="1" type="ORF">HMPREF0299_7178</name>
</gene>
<dbReference type="AlphaFoldDB" id="E0DH23"/>
<reference evidence="1" key="1">
    <citation type="submission" date="2010-08" db="EMBL/GenBank/DDBJ databases">
        <authorList>
            <person name="Harkins D.M."/>
            <person name="Madupu R."/>
            <person name="Durkin A.S."/>
            <person name="Torralba M."/>
            <person name="Methe B."/>
            <person name="Sutton G.G."/>
            <person name="Nelson K.E."/>
        </authorList>
    </citation>
    <scope>NUCLEOTIDE SEQUENCE [LARGE SCALE GENOMIC DNA]</scope>
    <source>
        <strain evidence="1">ATCC 14266</strain>
    </source>
</reference>
<evidence type="ECO:0000313" key="2">
    <source>
        <dbReference type="Proteomes" id="UP000004218"/>
    </source>
</evidence>
<organism evidence="1 2">
    <name type="scientific">Corynebacterium matruchotii ATCC 14266</name>
    <dbReference type="NCBI Taxonomy" id="553207"/>
    <lineage>
        <taxon>Bacteria</taxon>
        <taxon>Bacillati</taxon>
        <taxon>Actinomycetota</taxon>
        <taxon>Actinomycetes</taxon>
        <taxon>Mycobacteriales</taxon>
        <taxon>Corynebacteriaceae</taxon>
        <taxon>Corynebacterium</taxon>
    </lineage>
</organism>
<dbReference type="Proteomes" id="UP000004218">
    <property type="component" value="Unassembled WGS sequence"/>
</dbReference>
<comment type="caution">
    <text evidence="1">The sequence shown here is derived from an EMBL/GenBank/DDBJ whole genome shotgun (WGS) entry which is preliminary data.</text>
</comment>
<proteinExistence type="predicted"/>
<accession>E0DH23</accession>